<organism evidence="2 3">
    <name type="scientific">Chrysochromulina tobinii</name>
    <dbReference type="NCBI Taxonomy" id="1460289"/>
    <lineage>
        <taxon>Eukaryota</taxon>
        <taxon>Haptista</taxon>
        <taxon>Haptophyta</taxon>
        <taxon>Prymnesiophyceae</taxon>
        <taxon>Prymnesiales</taxon>
        <taxon>Chrysochromulinaceae</taxon>
        <taxon>Chrysochromulina</taxon>
    </lineage>
</organism>
<name>A0A0M0LQ47_9EUKA</name>
<dbReference type="EMBL" id="JWZX01000342">
    <property type="protein sequence ID" value="KOO53190.1"/>
    <property type="molecule type" value="Genomic_DNA"/>
</dbReference>
<keyword evidence="3" id="KW-1185">Reference proteome</keyword>
<feature type="region of interest" description="Disordered" evidence="1">
    <location>
        <begin position="24"/>
        <end position="46"/>
    </location>
</feature>
<evidence type="ECO:0000313" key="2">
    <source>
        <dbReference type="EMBL" id="KOO53190.1"/>
    </source>
</evidence>
<evidence type="ECO:0000313" key="3">
    <source>
        <dbReference type="Proteomes" id="UP000037460"/>
    </source>
</evidence>
<dbReference type="Proteomes" id="UP000037460">
    <property type="component" value="Unassembled WGS sequence"/>
</dbReference>
<gene>
    <name evidence="2" type="ORF">Ctob_014093</name>
</gene>
<evidence type="ECO:0000256" key="1">
    <source>
        <dbReference type="SAM" id="MobiDB-lite"/>
    </source>
</evidence>
<proteinExistence type="predicted"/>
<accession>A0A0M0LQ47</accession>
<dbReference type="AlphaFoldDB" id="A0A0M0LQ47"/>
<feature type="compositionally biased region" description="Basic residues" evidence="1">
    <location>
        <begin position="30"/>
        <end position="46"/>
    </location>
</feature>
<reference evidence="3" key="1">
    <citation type="journal article" date="2015" name="PLoS Genet.">
        <title>Genome Sequence and Transcriptome Analyses of Chrysochromulina tobin: Metabolic Tools for Enhanced Algal Fitness in the Prominent Order Prymnesiales (Haptophyceae).</title>
        <authorList>
            <person name="Hovde B.T."/>
            <person name="Deodato C.R."/>
            <person name="Hunsperger H.M."/>
            <person name="Ryken S.A."/>
            <person name="Yost W."/>
            <person name="Jha R.K."/>
            <person name="Patterson J."/>
            <person name="Monnat R.J. Jr."/>
            <person name="Barlow S.B."/>
            <person name="Starkenburg S.R."/>
            <person name="Cattolico R.A."/>
        </authorList>
    </citation>
    <scope>NUCLEOTIDE SEQUENCE</scope>
    <source>
        <strain evidence="3">CCMP291</strain>
    </source>
</reference>
<protein>
    <submittedName>
        <fullName evidence="2">Uncharacterized protein</fullName>
    </submittedName>
</protein>
<comment type="caution">
    <text evidence="2">The sequence shown here is derived from an EMBL/GenBank/DDBJ whole genome shotgun (WGS) entry which is preliminary data.</text>
</comment>
<sequence>MTFASSPSGWRASMTTLRARFHRVQSTIRRSPRPRRPTPRSWRRRRRCCTCSSARASI</sequence>